<dbReference type="PANTHER" id="PTHR43884:SF12">
    <property type="entry name" value="ISOVALERYL-COA DEHYDROGENASE, MITOCHONDRIAL-RELATED"/>
    <property type="match status" value="1"/>
</dbReference>
<dbReference type="InterPro" id="IPR036250">
    <property type="entry name" value="AcylCo_DH-like_C"/>
</dbReference>
<keyword evidence="1" id="KW-0285">Flavoprotein</keyword>
<feature type="compositionally biased region" description="Basic and acidic residues" evidence="2">
    <location>
        <begin position="8"/>
        <end position="26"/>
    </location>
</feature>
<dbReference type="Gene3D" id="1.20.140.10">
    <property type="entry name" value="Butyryl-CoA Dehydrogenase, subunit A, domain 3"/>
    <property type="match status" value="1"/>
</dbReference>
<dbReference type="InterPro" id="IPR009100">
    <property type="entry name" value="AcylCoA_DH/oxidase_NM_dom_sf"/>
</dbReference>
<feature type="domain" description="Acyl-CoA oxidase/dehydrogenase middle" evidence="3">
    <location>
        <begin position="111"/>
        <end position="205"/>
    </location>
</feature>
<dbReference type="Proteomes" id="UP001370100">
    <property type="component" value="Unassembled WGS sequence"/>
</dbReference>
<feature type="region of interest" description="Disordered" evidence="2">
    <location>
        <begin position="1"/>
        <end position="26"/>
    </location>
</feature>
<evidence type="ECO:0000256" key="1">
    <source>
        <dbReference type="ARBA" id="ARBA00022630"/>
    </source>
</evidence>
<feature type="region of interest" description="Disordered" evidence="2">
    <location>
        <begin position="492"/>
        <end position="512"/>
    </location>
</feature>
<dbReference type="Gene3D" id="1.10.540.10">
    <property type="entry name" value="Acyl-CoA dehydrogenase/oxidase, N-terminal domain"/>
    <property type="match status" value="1"/>
</dbReference>
<protein>
    <submittedName>
        <fullName evidence="4">Acyl-CoA dehydrogenase</fullName>
    </submittedName>
</protein>
<dbReference type="PANTHER" id="PTHR43884">
    <property type="entry name" value="ACYL-COA DEHYDROGENASE"/>
    <property type="match status" value="1"/>
</dbReference>
<name>A0ABU8N9B7_9PSEU</name>
<dbReference type="InterPro" id="IPR046373">
    <property type="entry name" value="Acyl-CoA_Oxase/DH_mid-dom_sf"/>
</dbReference>
<dbReference type="Pfam" id="PF02770">
    <property type="entry name" value="Acyl-CoA_dh_M"/>
    <property type="match status" value="1"/>
</dbReference>
<gene>
    <name evidence="4" type="ORF">WCD41_18815</name>
</gene>
<feature type="compositionally biased region" description="Basic and acidic residues" evidence="2">
    <location>
        <begin position="497"/>
        <end position="512"/>
    </location>
</feature>
<dbReference type="Gene3D" id="2.40.110.10">
    <property type="entry name" value="Butyryl-CoA Dehydrogenase, subunit A, domain 2"/>
    <property type="match status" value="1"/>
</dbReference>
<dbReference type="InterPro" id="IPR006091">
    <property type="entry name" value="Acyl-CoA_Oxase/DH_mid-dom"/>
</dbReference>
<reference evidence="4 5" key="1">
    <citation type="submission" date="2024-03" db="EMBL/GenBank/DDBJ databases">
        <title>Actinomycetospora sp. OC33-EN06, a novel actinomycete isolated from wild orchid (Aerides multiflora).</title>
        <authorList>
            <person name="Suriyachadkun C."/>
        </authorList>
    </citation>
    <scope>NUCLEOTIDE SEQUENCE [LARGE SCALE GENOMIC DNA]</scope>
    <source>
        <strain evidence="4 5">OC33-EN06</strain>
    </source>
</reference>
<keyword evidence="5" id="KW-1185">Reference proteome</keyword>
<dbReference type="SUPFAM" id="SSF56645">
    <property type="entry name" value="Acyl-CoA dehydrogenase NM domain-like"/>
    <property type="match status" value="1"/>
</dbReference>
<evidence type="ECO:0000256" key="2">
    <source>
        <dbReference type="SAM" id="MobiDB-lite"/>
    </source>
</evidence>
<evidence type="ECO:0000259" key="3">
    <source>
        <dbReference type="Pfam" id="PF02770"/>
    </source>
</evidence>
<dbReference type="EMBL" id="JBBEGL010000005">
    <property type="protein sequence ID" value="MEJ2888517.1"/>
    <property type="molecule type" value="Genomic_DNA"/>
</dbReference>
<dbReference type="InterPro" id="IPR037069">
    <property type="entry name" value="AcylCoA_DH/ox_N_sf"/>
</dbReference>
<dbReference type="SUPFAM" id="SSF47203">
    <property type="entry name" value="Acyl-CoA dehydrogenase C-terminal domain-like"/>
    <property type="match status" value="1"/>
</dbReference>
<proteinExistence type="predicted"/>
<accession>A0ABU8N9B7</accession>
<evidence type="ECO:0000313" key="4">
    <source>
        <dbReference type="EMBL" id="MEJ2888517.1"/>
    </source>
</evidence>
<sequence>MATLLADDLERRLGPPDDEALRRRDEQGTVTALAAAAGPDLRLSFVPAAAGGTLASLEETLALARAAARRDATVMPATMFGITATTAVLIGGTAAQRAEVVDLAGAGRTVAFAVSERDHDADPLAGTCALVDTPDGPVLRGRKWRVGTGPHTTAALVLARTGGRGPAAFSLVVVRDPALRAARVADRGADGWRGVAFADLAFDDVAVSPDDVVGGPDGVGRGIELMLRAMQVVRVTSTAAGLGAMDLALRVAREDGAAGPVATAELEAAAVAATAAEVHARVAARALHTAPGQQALGSSAVKWVVTELTDEVFDRAADVLGFSAVLAGPFAIARRDAALARYVDTDPHANLDLLAAALRRLALRPTGPRNPGEELAAAVTFGAALPAFDPAGTALAGRDEMLLDGLPALVDALRAGGGDPELLARAEATDADVRALLAAIAVPGLAPPQLATLAARGAFLHAAAACVHVAASGSHEPRARLLAATDLLRARAAGTRRTPDASHDRTHPEVTR</sequence>
<organism evidence="4 5">
    <name type="scientific">Actinomycetospora aeridis</name>
    <dbReference type="NCBI Taxonomy" id="3129231"/>
    <lineage>
        <taxon>Bacteria</taxon>
        <taxon>Bacillati</taxon>
        <taxon>Actinomycetota</taxon>
        <taxon>Actinomycetes</taxon>
        <taxon>Pseudonocardiales</taxon>
        <taxon>Pseudonocardiaceae</taxon>
        <taxon>Actinomycetospora</taxon>
    </lineage>
</organism>
<evidence type="ECO:0000313" key="5">
    <source>
        <dbReference type="Proteomes" id="UP001370100"/>
    </source>
</evidence>
<dbReference type="RefSeq" id="WP_337715156.1">
    <property type="nucleotide sequence ID" value="NZ_JBBEGL010000005.1"/>
</dbReference>
<comment type="caution">
    <text evidence="4">The sequence shown here is derived from an EMBL/GenBank/DDBJ whole genome shotgun (WGS) entry which is preliminary data.</text>
</comment>